<feature type="non-terminal residue" evidence="2">
    <location>
        <position position="1"/>
    </location>
</feature>
<dbReference type="EMBL" id="GBHO01004399">
    <property type="protein sequence ID" value="JAG39205.1"/>
    <property type="molecule type" value="Transcribed_RNA"/>
</dbReference>
<dbReference type="EMBL" id="GBHO01004402">
    <property type="protein sequence ID" value="JAG39202.1"/>
    <property type="molecule type" value="Transcribed_RNA"/>
</dbReference>
<accession>A0A0A9Z772</accession>
<dbReference type="Gene3D" id="3.30.420.10">
    <property type="entry name" value="Ribonuclease H-like superfamily/Ribonuclease H"/>
    <property type="match status" value="1"/>
</dbReference>
<dbReference type="InterPro" id="IPR036397">
    <property type="entry name" value="RNaseH_sf"/>
</dbReference>
<dbReference type="AlphaFoldDB" id="A0A0A9Z772"/>
<proteinExistence type="predicted"/>
<evidence type="ECO:0000313" key="3">
    <source>
        <dbReference type="EMBL" id="JAG39205.1"/>
    </source>
</evidence>
<name>A0A0A9Z772_LYGHE</name>
<dbReference type="SUPFAM" id="SSF53098">
    <property type="entry name" value="Ribonuclease H-like"/>
    <property type="match status" value="1"/>
</dbReference>
<dbReference type="PANTHER" id="PTHR37984">
    <property type="entry name" value="PROTEIN CBG26694"/>
    <property type="match status" value="1"/>
</dbReference>
<dbReference type="GO" id="GO:0003676">
    <property type="term" value="F:nucleic acid binding"/>
    <property type="evidence" value="ECO:0007669"/>
    <property type="project" value="InterPro"/>
</dbReference>
<dbReference type="EMBL" id="GBHO01004401">
    <property type="protein sequence ID" value="JAG39203.1"/>
    <property type="molecule type" value="Transcribed_RNA"/>
</dbReference>
<evidence type="ECO:0000313" key="1">
    <source>
        <dbReference type="EMBL" id="JAG39202.1"/>
    </source>
</evidence>
<protein>
    <recommendedName>
        <fullName evidence="5">Integrase catalytic domain-containing protein</fullName>
    </recommendedName>
</protein>
<evidence type="ECO:0008006" key="5">
    <source>
        <dbReference type="Google" id="ProtNLM"/>
    </source>
</evidence>
<gene>
    <name evidence="3" type="ORF">CM83_42946</name>
    <name evidence="1" type="ORF">CM83_42947</name>
    <name evidence="2" type="ORF">CM83_42948</name>
    <name evidence="4" type="ORF">CM83_42949</name>
</gene>
<sequence>EYGVQLWFTANYHPQANHTERVNRVIKTAIRSYVKDNHRHWDKEIAKIGFALRTATHQVTQFTPAFLNFGRNPTRSGEEHDLSIQGNIIPPTIPPDDYAKSIGKLAEVYEQVKHRLDQAYLKTRDSYNLRHRSVQYKEGDFVWKRNMVLSDAAQNFTSRLAPKFTKCKVSKKLSDLAYRLCDLEGKDLGVWHPKDLKPDPPEHS</sequence>
<dbReference type="InterPro" id="IPR012337">
    <property type="entry name" value="RNaseH-like_sf"/>
</dbReference>
<reference evidence="2" key="1">
    <citation type="journal article" date="2014" name="PLoS ONE">
        <title>Transcriptome-Based Identification of ABC Transporters in the Western Tarnished Plant Bug Lygus hesperus.</title>
        <authorList>
            <person name="Hull J.J."/>
            <person name="Chaney K."/>
            <person name="Geib S.M."/>
            <person name="Fabrick J.A."/>
            <person name="Brent C.S."/>
            <person name="Walsh D."/>
            <person name="Lavine L.C."/>
        </authorList>
    </citation>
    <scope>NUCLEOTIDE SEQUENCE</scope>
</reference>
<evidence type="ECO:0000313" key="2">
    <source>
        <dbReference type="EMBL" id="JAG39203.1"/>
    </source>
</evidence>
<evidence type="ECO:0000313" key="4">
    <source>
        <dbReference type="EMBL" id="JAG39208.1"/>
    </source>
</evidence>
<dbReference type="PANTHER" id="PTHR37984:SF5">
    <property type="entry name" value="PROTEIN NYNRIN-LIKE"/>
    <property type="match status" value="1"/>
</dbReference>
<reference evidence="2" key="2">
    <citation type="submission" date="2014-07" db="EMBL/GenBank/DDBJ databases">
        <authorList>
            <person name="Hull J."/>
        </authorList>
    </citation>
    <scope>NUCLEOTIDE SEQUENCE</scope>
</reference>
<organism evidence="2">
    <name type="scientific">Lygus hesperus</name>
    <name type="common">Western plant bug</name>
    <dbReference type="NCBI Taxonomy" id="30085"/>
    <lineage>
        <taxon>Eukaryota</taxon>
        <taxon>Metazoa</taxon>
        <taxon>Ecdysozoa</taxon>
        <taxon>Arthropoda</taxon>
        <taxon>Hexapoda</taxon>
        <taxon>Insecta</taxon>
        <taxon>Pterygota</taxon>
        <taxon>Neoptera</taxon>
        <taxon>Paraneoptera</taxon>
        <taxon>Hemiptera</taxon>
        <taxon>Heteroptera</taxon>
        <taxon>Panheteroptera</taxon>
        <taxon>Cimicomorpha</taxon>
        <taxon>Miridae</taxon>
        <taxon>Mirini</taxon>
        <taxon>Lygus</taxon>
    </lineage>
</organism>
<dbReference type="EMBL" id="GBHO01004396">
    <property type="protein sequence ID" value="JAG39208.1"/>
    <property type="molecule type" value="Transcribed_RNA"/>
</dbReference>
<dbReference type="InterPro" id="IPR050951">
    <property type="entry name" value="Retrovirus_Pol_polyprotein"/>
</dbReference>